<keyword evidence="2" id="KW-1185">Reference proteome</keyword>
<evidence type="ECO:0008006" key="3">
    <source>
        <dbReference type="Google" id="ProtNLM"/>
    </source>
</evidence>
<protein>
    <recommendedName>
        <fullName evidence="3">Flagellar assembly protein H</fullName>
    </recommendedName>
</protein>
<gene>
    <name evidence="1" type="ORF">WMO25_00260</name>
</gene>
<dbReference type="PANTHER" id="PTHR41317:SF1">
    <property type="entry name" value="PD-(D_E)XK NUCLEASE FAMILY TRANSPOSASE"/>
    <property type="match status" value="1"/>
</dbReference>
<proteinExistence type="predicted"/>
<dbReference type="RefSeq" id="WP_349083234.1">
    <property type="nucleotide sequence ID" value="NZ_JBBMEK010000002.1"/>
</dbReference>
<sequence length="351" mass="39965">MNTEITNALKATSDTAQYDNSAKRLLGNKYILAQILVYTVDEFKGMQPMDVVPLIEGEPKIGIVPVEPGLTNERQGDKIIGLNTENTEEKEGLIRFDIVFYARMRDGLTQIIINVEAQKDDPDEYDILNRAIFYVSRIVSSQKERDFVHQHYNDIKKVYSIWVCMNNKANTLNHIHLKDDKIIGHRTWAGKLDLINIIMIGLADEVPSHDERLQLHRLLSVLLSMEMKAKDEIKIMEAEYGIPIEDGIREEVNIMCNLGEGLAINYMKRGWEQGLSKGMKEGIERGLKQGLKQGMQQGMQQGIQQGERTNKKVVILNMYVDGVSMENIIKWADADENLVKAVIAEYKESRA</sequence>
<dbReference type="EMBL" id="JBBMEK010000002">
    <property type="protein sequence ID" value="MEQ2363525.1"/>
    <property type="molecule type" value="Genomic_DNA"/>
</dbReference>
<name>A0ABV1B0K5_9FIRM</name>
<organism evidence="1 2">
    <name type="scientific">Coprococcus intestinihominis</name>
    <dbReference type="NCBI Taxonomy" id="3133154"/>
    <lineage>
        <taxon>Bacteria</taxon>
        <taxon>Bacillati</taxon>
        <taxon>Bacillota</taxon>
        <taxon>Clostridia</taxon>
        <taxon>Lachnospirales</taxon>
        <taxon>Lachnospiraceae</taxon>
        <taxon>Coprococcus</taxon>
    </lineage>
</organism>
<evidence type="ECO:0000313" key="1">
    <source>
        <dbReference type="EMBL" id="MEQ2363525.1"/>
    </source>
</evidence>
<evidence type="ECO:0000313" key="2">
    <source>
        <dbReference type="Proteomes" id="UP001469749"/>
    </source>
</evidence>
<comment type="caution">
    <text evidence="1">The sequence shown here is derived from an EMBL/GenBank/DDBJ whole genome shotgun (WGS) entry which is preliminary data.</text>
</comment>
<accession>A0ABV1B0K5</accession>
<dbReference type="Proteomes" id="UP001469749">
    <property type="component" value="Unassembled WGS sequence"/>
</dbReference>
<reference evidence="1 2" key="1">
    <citation type="submission" date="2024-03" db="EMBL/GenBank/DDBJ databases">
        <title>Human intestinal bacterial collection.</title>
        <authorList>
            <person name="Pauvert C."/>
            <person name="Hitch T.C.A."/>
            <person name="Clavel T."/>
        </authorList>
    </citation>
    <scope>NUCLEOTIDE SEQUENCE [LARGE SCALE GENOMIC DNA]</scope>
    <source>
        <strain evidence="1 2">CLA-AA-H190</strain>
    </source>
</reference>
<dbReference type="PANTHER" id="PTHR41317">
    <property type="entry name" value="PD-(D_E)XK NUCLEASE FAMILY TRANSPOSASE"/>
    <property type="match status" value="1"/>
</dbReference>